<proteinExistence type="predicted"/>
<protein>
    <submittedName>
        <fullName evidence="1">Uncharacterized protein</fullName>
    </submittedName>
</protein>
<accession>A0A6C0LSG3</accession>
<reference evidence="1" key="1">
    <citation type="journal article" date="2020" name="Nature">
        <title>Giant virus diversity and host interactions through global metagenomics.</title>
        <authorList>
            <person name="Schulz F."/>
            <person name="Roux S."/>
            <person name="Paez-Espino D."/>
            <person name="Jungbluth S."/>
            <person name="Walsh D.A."/>
            <person name="Denef V.J."/>
            <person name="McMahon K.D."/>
            <person name="Konstantinidis K.T."/>
            <person name="Eloe-Fadrosh E.A."/>
            <person name="Kyrpides N.C."/>
            <person name="Woyke T."/>
        </authorList>
    </citation>
    <scope>NUCLEOTIDE SEQUENCE</scope>
    <source>
        <strain evidence="1">GVMAG-S-1016704-121</strain>
    </source>
</reference>
<organism evidence="1">
    <name type="scientific">viral metagenome</name>
    <dbReference type="NCBI Taxonomy" id="1070528"/>
    <lineage>
        <taxon>unclassified sequences</taxon>
        <taxon>metagenomes</taxon>
        <taxon>organismal metagenomes</taxon>
    </lineage>
</organism>
<evidence type="ECO:0000313" key="1">
    <source>
        <dbReference type="EMBL" id="QHU33816.1"/>
    </source>
</evidence>
<dbReference type="AlphaFoldDB" id="A0A6C0LSG3"/>
<sequence>MSSTQTEPASEFVSVYDGRIVRGSTVFLKYDYEQRAYGCTTANVIQPGTASNLYCSLFIRGFHQPVFVPYHAISFDRLV</sequence>
<name>A0A6C0LSG3_9ZZZZ</name>
<dbReference type="EMBL" id="MN740563">
    <property type="protein sequence ID" value="QHU33816.1"/>
    <property type="molecule type" value="Genomic_DNA"/>
</dbReference>